<dbReference type="InterPro" id="IPR050798">
    <property type="entry name" value="YhaM_exoribonuc/phosphodiest"/>
</dbReference>
<keyword evidence="4" id="KW-1185">Reference proteome</keyword>
<keyword evidence="1" id="KW-0378">Hydrolase</keyword>
<sequence length="313" mass="36969">MFNKKKEFFQDKQIGKKYSLVGKINNINKGENFYNIDLLLPEQFVINIKIDNFSEIFLKERIYFLEIIYFVEKDKKYFIFQKKDFIENIFDLDQIYKFYSYFFTCSSISFNQISQKIEFFLSLIKNNILLSVTSNLYFKNKKNFLISPAAFKMHHVYYGGLGYHTLSMLEMAEFFLKKYCYLNADLLYSGIILHDMAKIQEFNFEEKLYNKEGILLGHLIMGVNNIHEESISMGFEKTEEIFLLKHLLISHHGLLEYGSAKKPQIGEALLLWFLDDIDSKMNTLGEILTITNKGCFTEPLNVLSKKCFYKPNL</sequence>
<dbReference type="PANTHER" id="PTHR37294:SF1">
    <property type="entry name" value="3'-5' EXORIBONUCLEASE YHAM"/>
    <property type="match status" value="1"/>
</dbReference>
<accession>A0ABY7M1I5</accession>
<evidence type="ECO:0000313" key="4">
    <source>
        <dbReference type="Proteomes" id="UP001210120"/>
    </source>
</evidence>
<dbReference type="Pfam" id="PF01966">
    <property type="entry name" value="HD"/>
    <property type="match status" value="1"/>
</dbReference>
<organism evidence="3 4">
    <name type="scientific">Candidatus Phytoplasma sacchari</name>
    <dbReference type="NCBI Taxonomy" id="2609813"/>
    <lineage>
        <taxon>Bacteria</taxon>
        <taxon>Bacillati</taxon>
        <taxon>Mycoplasmatota</taxon>
        <taxon>Mollicutes</taxon>
        <taxon>Acholeplasmatales</taxon>
        <taxon>Acholeplasmataceae</taxon>
        <taxon>Candidatus Phytoplasma</taxon>
        <taxon>16SrXI (Rice yellow dwarf group)</taxon>
    </lineage>
</organism>
<feature type="domain" description="HD" evidence="2">
    <location>
        <begin position="163"/>
        <end position="275"/>
    </location>
</feature>
<dbReference type="PANTHER" id="PTHR37294">
    <property type="entry name" value="3'-5' EXORIBONUCLEASE YHAM"/>
    <property type="match status" value="1"/>
</dbReference>
<evidence type="ECO:0000256" key="1">
    <source>
        <dbReference type="ARBA" id="ARBA00022801"/>
    </source>
</evidence>
<evidence type="ECO:0000259" key="2">
    <source>
        <dbReference type="Pfam" id="PF01966"/>
    </source>
</evidence>
<protein>
    <submittedName>
        <fullName evidence="3">HD domain-containing protein</fullName>
    </submittedName>
</protein>
<dbReference type="SUPFAM" id="SSF109604">
    <property type="entry name" value="HD-domain/PDEase-like"/>
    <property type="match status" value="1"/>
</dbReference>
<proteinExistence type="predicted"/>
<reference evidence="3" key="1">
    <citation type="submission" date="2022-12" db="EMBL/GenBank/DDBJ databases">
        <title>Genomic Characterization of Candidatus Phytoplasma sacchari in China.</title>
        <authorList>
            <person name="Zhang R.-Y."/>
        </authorList>
    </citation>
    <scope>NUCLEOTIDE SEQUENCE [LARGE SCALE GENOMIC DNA]</scope>
    <source>
        <strain evidence="3">SCWL1</strain>
    </source>
</reference>
<dbReference type="EMBL" id="CP115156">
    <property type="protein sequence ID" value="WBL31571.1"/>
    <property type="molecule type" value="Genomic_DNA"/>
</dbReference>
<evidence type="ECO:0000313" key="3">
    <source>
        <dbReference type="EMBL" id="WBL31571.1"/>
    </source>
</evidence>
<dbReference type="Proteomes" id="UP001210120">
    <property type="component" value="Chromosome"/>
</dbReference>
<dbReference type="InterPro" id="IPR006674">
    <property type="entry name" value="HD_domain"/>
</dbReference>
<name>A0ABY7M1I5_9MOLU</name>
<gene>
    <name evidence="3" type="ORF">O7R10_00710</name>
</gene>